<dbReference type="InterPro" id="IPR003759">
    <property type="entry name" value="Cbl-bd_cap"/>
</dbReference>
<dbReference type="eggNOG" id="arCOG03402">
    <property type="taxonomic scope" value="Archaea"/>
</dbReference>
<dbReference type="InterPro" id="IPR006158">
    <property type="entry name" value="Cobalamin-bd"/>
</dbReference>
<evidence type="ECO:0000259" key="4">
    <source>
        <dbReference type="PROSITE" id="PS51332"/>
    </source>
</evidence>
<dbReference type="InterPro" id="IPR036724">
    <property type="entry name" value="Cobalamin-bd_sf"/>
</dbReference>
<dbReference type="PANTHER" id="PTHR45833">
    <property type="entry name" value="METHIONINE SYNTHASE"/>
    <property type="match status" value="1"/>
</dbReference>
<accession>L0HJN8</accession>
<dbReference type="AlphaFoldDB" id="L0HJN8"/>
<comment type="similarity">
    <text evidence="1">Belongs to the methylamine corrinoid protein family.</text>
</comment>
<dbReference type="Proteomes" id="UP000010824">
    <property type="component" value="Chromosome"/>
</dbReference>
<keyword evidence="3" id="KW-0170">Cobalt</keyword>
<dbReference type="GeneID" id="14309926"/>
<evidence type="ECO:0000313" key="6">
    <source>
        <dbReference type="Proteomes" id="UP000010824"/>
    </source>
</evidence>
<evidence type="ECO:0000313" key="5">
    <source>
        <dbReference type="EMBL" id="AGB03528.1"/>
    </source>
</evidence>
<dbReference type="PROSITE" id="PS51332">
    <property type="entry name" value="B12_BINDING"/>
    <property type="match status" value="1"/>
</dbReference>
<dbReference type="GO" id="GO:0046872">
    <property type="term" value="F:metal ion binding"/>
    <property type="evidence" value="ECO:0007669"/>
    <property type="project" value="UniProtKB-KW"/>
</dbReference>
<evidence type="ECO:0000256" key="1">
    <source>
        <dbReference type="ARBA" id="ARBA00010854"/>
    </source>
</evidence>
<dbReference type="Gene3D" id="1.10.1240.10">
    <property type="entry name" value="Methionine synthase domain"/>
    <property type="match status" value="1"/>
</dbReference>
<dbReference type="GO" id="GO:0008705">
    <property type="term" value="F:methionine synthase activity"/>
    <property type="evidence" value="ECO:0007669"/>
    <property type="project" value="TreeGrafter"/>
</dbReference>
<keyword evidence="2" id="KW-0479">Metal-binding</keyword>
<dbReference type="Pfam" id="PF02607">
    <property type="entry name" value="B12-binding_2"/>
    <property type="match status" value="1"/>
</dbReference>
<evidence type="ECO:0000256" key="3">
    <source>
        <dbReference type="ARBA" id="ARBA00023285"/>
    </source>
</evidence>
<dbReference type="Gene3D" id="3.40.50.280">
    <property type="entry name" value="Cobalamin-binding domain"/>
    <property type="match status" value="1"/>
</dbReference>
<dbReference type="InterPro" id="IPR036594">
    <property type="entry name" value="Meth_synthase_dom"/>
</dbReference>
<dbReference type="HOGENOM" id="CLU_064060_0_0_2"/>
<dbReference type="GO" id="GO:0031419">
    <property type="term" value="F:cobalamin binding"/>
    <property type="evidence" value="ECO:0007669"/>
    <property type="project" value="InterPro"/>
</dbReference>
<dbReference type="KEGG" id="mfo:Metfor_2534"/>
<reference evidence="6" key="1">
    <citation type="submission" date="2011-12" db="EMBL/GenBank/DDBJ databases">
        <title>Complete sequence of Methanoregula formicicum SMSP.</title>
        <authorList>
            <person name="Lucas S."/>
            <person name="Han J."/>
            <person name="Lapidus A."/>
            <person name="Cheng J.-F."/>
            <person name="Goodwin L."/>
            <person name="Pitluck S."/>
            <person name="Peters L."/>
            <person name="Ovchinnikova G."/>
            <person name="Teshima H."/>
            <person name="Detter J.C."/>
            <person name="Han C."/>
            <person name="Tapia R."/>
            <person name="Land M."/>
            <person name="Hauser L."/>
            <person name="Kyrpides N."/>
            <person name="Ivanova N."/>
            <person name="Pagani I."/>
            <person name="Imachi H."/>
            <person name="Tamaki H."/>
            <person name="Sekiguchi Y."/>
            <person name="Kamagata Y."/>
            <person name="Cadillo-Quiroz H."/>
            <person name="Zinder S."/>
            <person name="Liu W.-T."/>
            <person name="Woyke T."/>
        </authorList>
    </citation>
    <scope>NUCLEOTIDE SEQUENCE [LARGE SCALE GENOMIC DNA]</scope>
    <source>
        <strain evidence="6">DSM 22288 / NBRC 105244 / SMSP</strain>
    </source>
</reference>
<evidence type="ECO:0000256" key="2">
    <source>
        <dbReference type="ARBA" id="ARBA00022723"/>
    </source>
</evidence>
<sequence>MSSGGDCLYRPVSLDEENLAAKGFSRYSERYPELFLKSSDYEKSLLDEHFRSYARHLQESLAVDDDAFFLDYIRWARIFRESLHLPPRILERSLVAFSDVLHQELPEEQGSKAQEYITRARALLSAPPREDLSFIRDDNPLGAQARAYLSALVAANREDARVLLMGMLDRGVPVRDLYRHIFQPVLQETGRLWQIHQVSVAEEHYITDTTRLFIALLYTRMREESRKQARKGRRLVASSVSGEFHDIGIRMVADFFEMDGWDTLYTGANTPAPSVVAMIRDHHADAIAISATLPVHVSRVYELVRAIRADPGTARTPVIAGGYPFSLVPNLWKCIGADAGAASADEAVGKANQLVSLKWDPGRPP</sequence>
<keyword evidence="6" id="KW-1185">Reference proteome</keyword>
<dbReference type="GO" id="GO:0005829">
    <property type="term" value="C:cytosol"/>
    <property type="evidence" value="ECO:0007669"/>
    <property type="project" value="TreeGrafter"/>
</dbReference>
<dbReference type="InParanoid" id="L0HJN8"/>
<reference evidence="5 6" key="2">
    <citation type="journal article" date="2014" name="Genome Announc.">
        <title>Complete Genome Sequence of Methanoregula formicica SMSPT, a Mesophilic Hydrogenotrophic Methanogen Isolated from a Methanogenic Upflow Anaerobic Sludge Blanket Reactor.</title>
        <authorList>
            <person name="Yamamoto K."/>
            <person name="Tamaki H."/>
            <person name="Cadillo-Quiroz H."/>
            <person name="Imachi H."/>
            <person name="Kyrpides N."/>
            <person name="Woyke T."/>
            <person name="Goodwin L."/>
            <person name="Zinder S.H."/>
            <person name="Kamagata Y."/>
            <person name="Liu W.T."/>
        </authorList>
    </citation>
    <scope>NUCLEOTIDE SEQUENCE [LARGE SCALE GENOMIC DNA]</scope>
    <source>
        <strain evidence="6">DSM 22288 / NBRC 105244 / SMSP</strain>
    </source>
</reference>
<dbReference type="RefSeq" id="WP_015286490.1">
    <property type="nucleotide sequence ID" value="NC_019943.1"/>
</dbReference>
<gene>
    <name evidence="5" type="ordered locus">Metfor_2534</name>
</gene>
<dbReference type="InterPro" id="IPR050554">
    <property type="entry name" value="Met_Synthase/Corrinoid"/>
</dbReference>
<protein>
    <submittedName>
        <fullName evidence="5">Putative cobalamin binding protein</fullName>
    </submittedName>
</protein>
<name>L0HJN8_METFS</name>
<dbReference type="PANTHER" id="PTHR45833:SF1">
    <property type="entry name" value="METHIONINE SYNTHASE"/>
    <property type="match status" value="1"/>
</dbReference>
<dbReference type="Pfam" id="PF02310">
    <property type="entry name" value="B12-binding"/>
    <property type="match status" value="1"/>
</dbReference>
<feature type="domain" description="B12-binding" evidence="4">
    <location>
        <begin position="232"/>
        <end position="365"/>
    </location>
</feature>
<dbReference type="SUPFAM" id="SSF52242">
    <property type="entry name" value="Cobalamin (vitamin B12)-binding domain"/>
    <property type="match status" value="1"/>
</dbReference>
<dbReference type="STRING" id="593750.Metfor_2534"/>
<dbReference type="OrthoDB" id="134276at2157"/>
<dbReference type="EMBL" id="CP003167">
    <property type="protein sequence ID" value="AGB03528.1"/>
    <property type="molecule type" value="Genomic_DNA"/>
</dbReference>
<dbReference type="CDD" id="cd02065">
    <property type="entry name" value="B12-binding_like"/>
    <property type="match status" value="1"/>
</dbReference>
<dbReference type="GO" id="GO:0046653">
    <property type="term" value="P:tetrahydrofolate metabolic process"/>
    <property type="evidence" value="ECO:0007669"/>
    <property type="project" value="TreeGrafter"/>
</dbReference>
<organism evidence="5 6">
    <name type="scientific">Methanoregula formicica (strain DSM 22288 / NBRC 105244 / SMSP)</name>
    <dbReference type="NCBI Taxonomy" id="593750"/>
    <lineage>
        <taxon>Archaea</taxon>
        <taxon>Methanobacteriati</taxon>
        <taxon>Methanobacteriota</taxon>
        <taxon>Stenosarchaea group</taxon>
        <taxon>Methanomicrobia</taxon>
        <taxon>Methanomicrobiales</taxon>
        <taxon>Methanoregulaceae</taxon>
        <taxon>Methanoregula</taxon>
    </lineage>
</organism>
<dbReference type="GO" id="GO:0050667">
    <property type="term" value="P:homocysteine metabolic process"/>
    <property type="evidence" value="ECO:0007669"/>
    <property type="project" value="TreeGrafter"/>
</dbReference>
<proteinExistence type="inferred from homology"/>